<name>A0ABV0PFX6_9TELE</name>
<dbReference type="Proteomes" id="UP001476798">
    <property type="component" value="Unassembled WGS sequence"/>
</dbReference>
<gene>
    <name evidence="2" type="ORF">GOODEAATRI_021284</name>
</gene>
<accession>A0ABV0PFX6</accession>
<sequence>LHLKKLHSTARPTPSPAGVYGLPRRRSSESGHPAAMKPPLSPPSRRTVQGIPRYSAGITTMPAQLQTVTESMTTASLRLDLSRRHRAVCQLRLLLSRMRTRHPQTPPPCVPATAGRSRIATLWMPRQQRPSTPALACLCSLAP</sequence>
<organism evidence="2 3">
    <name type="scientific">Goodea atripinnis</name>
    <dbReference type="NCBI Taxonomy" id="208336"/>
    <lineage>
        <taxon>Eukaryota</taxon>
        <taxon>Metazoa</taxon>
        <taxon>Chordata</taxon>
        <taxon>Craniata</taxon>
        <taxon>Vertebrata</taxon>
        <taxon>Euteleostomi</taxon>
        <taxon>Actinopterygii</taxon>
        <taxon>Neopterygii</taxon>
        <taxon>Teleostei</taxon>
        <taxon>Neoteleostei</taxon>
        <taxon>Acanthomorphata</taxon>
        <taxon>Ovalentaria</taxon>
        <taxon>Atherinomorphae</taxon>
        <taxon>Cyprinodontiformes</taxon>
        <taxon>Goodeidae</taxon>
        <taxon>Goodea</taxon>
    </lineage>
</organism>
<keyword evidence="3" id="KW-1185">Reference proteome</keyword>
<feature type="non-terminal residue" evidence="2">
    <location>
        <position position="1"/>
    </location>
</feature>
<evidence type="ECO:0000313" key="2">
    <source>
        <dbReference type="EMBL" id="MEQ2182334.1"/>
    </source>
</evidence>
<feature type="region of interest" description="Disordered" evidence="1">
    <location>
        <begin position="1"/>
        <end position="48"/>
    </location>
</feature>
<reference evidence="2 3" key="1">
    <citation type="submission" date="2021-06" db="EMBL/GenBank/DDBJ databases">
        <authorList>
            <person name="Palmer J.M."/>
        </authorList>
    </citation>
    <scope>NUCLEOTIDE SEQUENCE [LARGE SCALE GENOMIC DNA]</scope>
    <source>
        <strain evidence="2 3">GA_2019</strain>
        <tissue evidence="2">Muscle</tissue>
    </source>
</reference>
<evidence type="ECO:0000256" key="1">
    <source>
        <dbReference type="SAM" id="MobiDB-lite"/>
    </source>
</evidence>
<protein>
    <submittedName>
        <fullName evidence="2">Uncharacterized protein</fullName>
    </submittedName>
</protein>
<feature type="non-terminal residue" evidence="2">
    <location>
        <position position="143"/>
    </location>
</feature>
<comment type="caution">
    <text evidence="2">The sequence shown here is derived from an EMBL/GenBank/DDBJ whole genome shotgun (WGS) entry which is preliminary data.</text>
</comment>
<proteinExistence type="predicted"/>
<evidence type="ECO:0000313" key="3">
    <source>
        <dbReference type="Proteomes" id="UP001476798"/>
    </source>
</evidence>
<dbReference type="EMBL" id="JAHRIO010072026">
    <property type="protein sequence ID" value="MEQ2182334.1"/>
    <property type="molecule type" value="Genomic_DNA"/>
</dbReference>